<name>A0AAN7SA40_9COLE</name>
<evidence type="ECO:0000256" key="1">
    <source>
        <dbReference type="SAM" id="Phobius"/>
    </source>
</evidence>
<evidence type="ECO:0000313" key="3">
    <source>
        <dbReference type="Proteomes" id="UP001353858"/>
    </source>
</evidence>
<dbReference type="Proteomes" id="UP001353858">
    <property type="component" value="Unassembled WGS sequence"/>
</dbReference>
<evidence type="ECO:0000313" key="2">
    <source>
        <dbReference type="EMBL" id="KAK4881131.1"/>
    </source>
</evidence>
<feature type="transmembrane region" description="Helical" evidence="1">
    <location>
        <begin position="83"/>
        <end position="106"/>
    </location>
</feature>
<dbReference type="InterPro" id="IPR040350">
    <property type="entry name" value="TMEM272"/>
</dbReference>
<feature type="transmembrane region" description="Helical" evidence="1">
    <location>
        <begin position="51"/>
        <end position="71"/>
    </location>
</feature>
<gene>
    <name evidence="2" type="ORF">RN001_004450</name>
</gene>
<dbReference type="AlphaFoldDB" id="A0AAN7SA40"/>
<dbReference type="EMBL" id="JARPUR010000002">
    <property type="protein sequence ID" value="KAK4881131.1"/>
    <property type="molecule type" value="Genomic_DNA"/>
</dbReference>
<sequence>MDVENRRYSQVKSKTNHPICSVSLVVFLCLNIAMLVVGILRKDDCPIQNKIPLYLLVAGAVGLMSKILPFINRKFDFCCVDVLVSLLYLFEFVWIILGSVWIYSIYPPNFDPSAGEFCNKTVYLLSFWLLTLHWSDIVFVGTGGTAGIRPKCRLWAPVDLNKNLSLKGLTIGYKVFLNETKSCV</sequence>
<feature type="transmembrane region" description="Helical" evidence="1">
    <location>
        <begin position="21"/>
        <end position="39"/>
    </location>
</feature>
<organism evidence="2 3">
    <name type="scientific">Aquatica leii</name>
    <dbReference type="NCBI Taxonomy" id="1421715"/>
    <lineage>
        <taxon>Eukaryota</taxon>
        <taxon>Metazoa</taxon>
        <taxon>Ecdysozoa</taxon>
        <taxon>Arthropoda</taxon>
        <taxon>Hexapoda</taxon>
        <taxon>Insecta</taxon>
        <taxon>Pterygota</taxon>
        <taxon>Neoptera</taxon>
        <taxon>Endopterygota</taxon>
        <taxon>Coleoptera</taxon>
        <taxon>Polyphaga</taxon>
        <taxon>Elateriformia</taxon>
        <taxon>Elateroidea</taxon>
        <taxon>Lampyridae</taxon>
        <taxon>Luciolinae</taxon>
        <taxon>Aquatica</taxon>
    </lineage>
</organism>
<keyword evidence="3" id="KW-1185">Reference proteome</keyword>
<comment type="caution">
    <text evidence="2">The sequence shown here is derived from an EMBL/GenBank/DDBJ whole genome shotgun (WGS) entry which is preliminary data.</text>
</comment>
<protein>
    <submittedName>
        <fullName evidence="2">Uncharacterized protein</fullName>
    </submittedName>
</protein>
<keyword evidence="1" id="KW-0472">Membrane</keyword>
<keyword evidence="1" id="KW-1133">Transmembrane helix</keyword>
<keyword evidence="1" id="KW-0812">Transmembrane</keyword>
<proteinExistence type="predicted"/>
<dbReference type="PANTHER" id="PTHR33444">
    <property type="entry name" value="SI:DKEY-19B23.12-RELATED"/>
    <property type="match status" value="1"/>
</dbReference>
<dbReference type="PANTHER" id="PTHR33444:SF7">
    <property type="entry name" value="TRANSMEMBRANE PROTEIN 272"/>
    <property type="match status" value="1"/>
</dbReference>
<accession>A0AAN7SA40</accession>
<reference evidence="3" key="1">
    <citation type="submission" date="2023-01" db="EMBL/GenBank/DDBJ databases">
        <title>Key to firefly adult light organ development and bioluminescence: homeobox transcription factors regulate luciferase expression and transportation to peroxisome.</title>
        <authorList>
            <person name="Fu X."/>
        </authorList>
    </citation>
    <scope>NUCLEOTIDE SEQUENCE [LARGE SCALE GENOMIC DNA]</scope>
</reference>
<feature type="transmembrane region" description="Helical" evidence="1">
    <location>
        <begin position="126"/>
        <end position="148"/>
    </location>
</feature>